<evidence type="ECO:0000313" key="1">
    <source>
        <dbReference type="EMBL" id="KAF3485995.1"/>
    </source>
</evidence>
<organism evidence="1 2">
    <name type="scientific">Brassica cretica</name>
    <name type="common">Mustard</name>
    <dbReference type="NCBI Taxonomy" id="69181"/>
    <lineage>
        <taxon>Eukaryota</taxon>
        <taxon>Viridiplantae</taxon>
        <taxon>Streptophyta</taxon>
        <taxon>Embryophyta</taxon>
        <taxon>Tracheophyta</taxon>
        <taxon>Spermatophyta</taxon>
        <taxon>Magnoliopsida</taxon>
        <taxon>eudicotyledons</taxon>
        <taxon>Gunneridae</taxon>
        <taxon>Pentapetalae</taxon>
        <taxon>rosids</taxon>
        <taxon>malvids</taxon>
        <taxon>Brassicales</taxon>
        <taxon>Brassicaceae</taxon>
        <taxon>Brassiceae</taxon>
        <taxon>Brassica</taxon>
    </lineage>
</organism>
<gene>
    <name evidence="1" type="ORF">F2Q69_00055113</name>
</gene>
<dbReference type="Proteomes" id="UP000712600">
    <property type="component" value="Unassembled WGS sequence"/>
</dbReference>
<accession>A0A8S9MQ25</accession>
<dbReference type="SUPFAM" id="SSF53187">
    <property type="entry name" value="Zn-dependent exopeptidases"/>
    <property type="match status" value="1"/>
</dbReference>
<dbReference type="EMBL" id="QGKX02002183">
    <property type="protein sequence ID" value="KAF3485995.1"/>
    <property type="molecule type" value="Genomic_DNA"/>
</dbReference>
<evidence type="ECO:0000313" key="2">
    <source>
        <dbReference type="Proteomes" id="UP000712600"/>
    </source>
</evidence>
<reference evidence="1" key="1">
    <citation type="submission" date="2019-12" db="EMBL/GenBank/DDBJ databases">
        <title>Genome sequencing and annotation of Brassica cretica.</title>
        <authorList>
            <person name="Studholme D.J."/>
            <person name="Sarris P."/>
        </authorList>
    </citation>
    <scope>NUCLEOTIDE SEQUENCE</scope>
    <source>
        <strain evidence="1">PFS-109/04</strain>
        <tissue evidence="1">Leaf</tissue>
    </source>
</reference>
<proteinExistence type="predicted"/>
<dbReference type="Gene3D" id="3.40.630.10">
    <property type="entry name" value="Zn peptidases"/>
    <property type="match status" value="1"/>
</dbReference>
<dbReference type="AlphaFoldDB" id="A0A8S9MQ25"/>
<comment type="caution">
    <text evidence="1">The sequence shown here is derived from an EMBL/GenBank/DDBJ whole genome shotgun (WGS) entry which is preliminary data.</text>
</comment>
<name>A0A8S9MQ25_BRACR</name>
<sequence>MGMIFIPCYKGYSHKPEEYSSPEDMSNGVKVDDAWLETIQYDHCDDDDDDDDNDNDVGPGFIPLNLHVLRLNLQHQALTS</sequence>
<protein>
    <submittedName>
        <fullName evidence="1">Uncharacterized protein</fullName>
    </submittedName>
</protein>